<keyword evidence="12" id="KW-0576">Peroxisome</keyword>
<gene>
    <name evidence="16" type="ORF">GCM10007276_00440</name>
</gene>
<reference evidence="16" key="1">
    <citation type="journal article" date="2014" name="Int. J. Syst. Evol. Microbiol.">
        <title>Complete genome sequence of Corynebacterium casei LMG S-19264T (=DSM 44701T), isolated from a smear-ripened cheese.</title>
        <authorList>
            <consortium name="US DOE Joint Genome Institute (JGI-PGF)"/>
            <person name="Walter F."/>
            <person name="Albersmeier A."/>
            <person name="Kalinowski J."/>
            <person name="Ruckert C."/>
        </authorList>
    </citation>
    <scope>NUCLEOTIDE SEQUENCE</scope>
    <source>
        <strain evidence="16">CCM 7684</strain>
    </source>
</reference>
<dbReference type="FunFam" id="3.30.300.30:FF:000002">
    <property type="entry name" value="Long-chain fatty acid transport protein 1"/>
    <property type="match status" value="1"/>
</dbReference>
<dbReference type="AlphaFoldDB" id="A0A8J2VJG5"/>
<reference evidence="16" key="2">
    <citation type="submission" date="2020-09" db="EMBL/GenBank/DDBJ databases">
        <authorList>
            <person name="Sun Q."/>
            <person name="Sedlacek I."/>
        </authorList>
    </citation>
    <scope>NUCLEOTIDE SEQUENCE</scope>
    <source>
        <strain evidence="16">CCM 7684</strain>
    </source>
</reference>
<feature type="domain" description="AMP-binding enzyme C-terminal" evidence="15">
    <location>
        <begin position="477"/>
        <end position="552"/>
    </location>
</feature>
<protein>
    <submittedName>
        <fullName evidence="16">Long-chain-acyl-CoA synthetase</fullName>
    </submittedName>
</protein>
<dbReference type="Proteomes" id="UP000602745">
    <property type="component" value="Unassembled WGS sequence"/>
</dbReference>
<sequence length="600" mass="67394">MGFFTRLRNEWLGLRGSLRTLRLITPIAKNPTRVFPYVFEEIAQRNGDREALISERERFTYRQLDERANRYARWARAQGVGKGDVVALLMLNRPEYVAIWLGITRAGGAVALLNTNLSGASLAHCINIVTPKAVIAGQELAGVLGTARPMLTNGPAVWMFGDADGSDPRLDTLIEEFSAESIPAGERPPITIEDKALFIYTSGTTGMPKAANINHYRLMAMTHGYCGVMNVKPDDRMYDCLPMYHSNGGVLAVGAPLVGGATVVIREKFSARDFWDDVVRWDCTLVFYIGELCRYLVNTPVSPSEAKHRVRAFCGNGLRPDIWAEFKTRFRIPEILEWYAATEGNVAILNFDGTEGAVGRIAKWAERRFVVKIVRFDVETEQPVRGPDGRCIECEPGEVGEVVGQIVNDPNKPANRFEGYADRAATEKKILRDAFAPGDAWFRTGDLMKKDEYGYFFFVDRIGDTFRWKGENVSTSEVAEAINTFPGIKETNVYGVNLKGRDGRAGMAAVVTDGQPLDLIGLREHMEQHLPDYARPLFLRIQPEIEVTGTFKQKKVELVKEGFDPAVVPDAIWFNSPETKRFERLDDEMYRRIQDCEIRL</sequence>
<proteinExistence type="inferred from homology"/>
<keyword evidence="6" id="KW-0812">Transmembrane</keyword>
<comment type="caution">
    <text evidence="16">The sequence shown here is derived from an EMBL/GenBank/DDBJ whole genome shotgun (WGS) entry which is preliminary data.</text>
</comment>
<dbReference type="InterPro" id="IPR020845">
    <property type="entry name" value="AMP-binding_CS"/>
</dbReference>
<evidence type="ECO:0000256" key="5">
    <source>
        <dbReference type="ARBA" id="ARBA00022598"/>
    </source>
</evidence>
<dbReference type="Pfam" id="PF00501">
    <property type="entry name" value="AMP-binding"/>
    <property type="match status" value="1"/>
</dbReference>
<dbReference type="GO" id="GO:0044539">
    <property type="term" value="P:long-chain fatty acid import into cell"/>
    <property type="evidence" value="ECO:0007669"/>
    <property type="project" value="TreeGrafter"/>
</dbReference>
<dbReference type="PANTHER" id="PTHR43107:SF15">
    <property type="entry name" value="FATTY ACID TRANSPORT PROTEIN 3, ISOFORM A"/>
    <property type="match status" value="1"/>
</dbReference>
<dbReference type="RefSeq" id="WP_188407672.1">
    <property type="nucleotide sequence ID" value="NZ_BMCP01000001.1"/>
</dbReference>
<keyword evidence="3" id="KW-0813">Transport</keyword>
<name>A0A8J2VJG5_9RHOB</name>
<evidence type="ECO:0000256" key="11">
    <source>
        <dbReference type="ARBA" id="ARBA00023136"/>
    </source>
</evidence>
<evidence type="ECO:0000256" key="9">
    <source>
        <dbReference type="ARBA" id="ARBA00022989"/>
    </source>
</evidence>
<keyword evidence="4" id="KW-1003">Cell membrane</keyword>
<dbReference type="GO" id="GO:0005524">
    <property type="term" value="F:ATP binding"/>
    <property type="evidence" value="ECO:0007669"/>
    <property type="project" value="UniProtKB-KW"/>
</dbReference>
<comment type="similarity">
    <text evidence="2">Belongs to the ATP-dependent AMP-binding enzyme family.</text>
</comment>
<dbReference type="Pfam" id="PF13193">
    <property type="entry name" value="AMP-binding_C"/>
    <property type="match status" value="1"/>
</dbReference>
<dbReference type="InterPro" id="IPR042099">
    <property type="entry name" value="ANL_N_sf"/>
</dbReference>
<evidence type="ECO:0000256" key="7">
    <source>
        <dbReference type="ARBA" id="ARBA00022741"/>
    </source>
</evidence>
<keyword evidence="17" id="KW-1185">Reference proteome</keyword>
<evidence type="ECO:0000256" key="12">
    <source>
        <dbReference type="ARBA" id="ARBA00023140"/>
    </source>
</evidence>
<evidence type="ECO:0000256" key="4">
    <source>
        <dbReference type="ARBA" id="ARBA00022475"/>
    </source>
</evidence>
<evidence type="ECO:0000256" key="6">
    <source>
        <dbReference type="ARBA" id="ARBA00022692"/>
    </source>
</evidence>
<accession>A0A8J2VJG5</accession>
<dbReference type="GO" id="GO:0005886">
    <property type="term" value="C:plasma membrane"/>
    <property type="evidence" value="ECO:0007669"/>
    <property type="project" value="UniProtKB-SubCell"/>
</dbReference>
<dbReference type="GO" id="GO:0005324">
    <property type="term" value="F:long-chain fatty acid transmembrane transporter activity"/>
    <property type="evidence" value="ECO:0007669"/>
    <property type="project" value="TreeGrafter"/>
</dbReference>
<keyword evidence="7" id="KW-0547">Nucleotide-binding</keyword>
<dbReference type="FunFam" id="3.40.50.12780:FF:000019">
    <property type="entry name" value="Long-chain fatty acid transporter"/>
    <property type="match status" value="1"/>
</dbReference>
<feature type="domain" description="AMP-dependent synthetase/ligase" evidence="14">
    <location>
        <begin position="39"/>
        <end position="403"/>
    </location>
</feature>
<evidence type="ECO:0000313" key="17">
    <source>
        <dbReference type="Proteomes" id="UP000602745"/>
    </source>
</evidence>
<evidence type="ECO:0000313" key="16">
    <source>
        <dbReference type="EMBL" id="GGE27199.1"/>
    </source>
</evidence>
<keyword evidence="9" id="KW-1133">Transmembrane helix</keyword>
<evidence type="ECO:0000256" key="1">
    <source>
        <dbReference type="ARBA" id="ARBA00004651"/>
    </source>
</evidence>
<evidence type="ECO:0000259" key="15">
    <source>
        <dbReference type="Pfam" id="PF13193"/>
    </source>
</evidence>
<dbReference type="Gene3D" id="3.30.300.30">
    <property type="match status" value="1"/>
</dbReference>
<keyword evidence="10" id="KW-0445">Lipid transport</keyword>
<keyword evidence="11" id="KW-0472">Membrane</keyword>
<organism evidence="16 17">
    <name type="scientific">Agaricicola taiwanensis</name>
    <dbReference type="NCBI Taxonomy" id="591372"/>
    <lineage>
        <taxon>Bacteria</taxon>
        <taxon>Pseudomonadati</taxon>
        <taxon>Pseudomonadota</taxon>
        <taxon>Alphaproteobacteria</taxon>
        <taxon>Rhodobacterales</taxon>
        <taxon>Paracoccaceae</taxon>
        <taxon>Agaricicola</taxon>
    </lineage>
</organism>
<dbReference type="InterPro" id="IPR000873">
    <property type="entry name" value="AMP-dep_synth/lig_dom"/>
</dbReference>
<dbReference type="GO" id="GO:0004467">
    <property type="term" value="F:long-chain fatty acid-CoA ligase activity"/>
    <property type="evidence" value="ECO:0007669"/>
    <property type="project" value="TreeGrafter"/>
</dbReference>
<evidence type="ECO:0000256" key="3">
    <source>
        <dbReference type="ARBA" id="ARBA00022448"/>
    </source>
</evidence>
<dbReference type="EMBL" id="BMCP01000001">
    <property type="protein sequence ID" value="GGE27199.1"/>
    <property type="molecule type" value="Genomic_DNA"/>
</dbReference>
<evidence type="ECO:0000256" key="8">
    <source>
        <dbReference type="ARBA" id="ARBA00022840"/>
    </source>
</evidence>
<evidence type="ECO:0000256" key="2">
    <source>
        <dbReference type="ARBA" id="ARBA00006432"/>
    </source>
</evidence>
<keyword evidence="5" id="KW-0436">Ligase</keyword>
<evidence type="ECO:0000256" key="10">
    <source>
        <dbReference type="ARBA" id="ARBA00023055"/>
    </source>
</evidence>
<keyword evidence="8" id="KW-0067">ATP-binding</keyword>
<evidence type="ECO:0000256" key="13">
    <source>
        <dbReference type="ARBA" id="ARBA00046271"/>
    </source>
</evidence>
<dbReference type="PROSITE" id="PS00455">
    <property type="entry name" value="AMP_BINDING"/>
    <property type="match status" value="1"/>
</dbReference>
<dbReference type="PANTHER" id="PTHR43107">
    <property type="entry name" value="LONG-CHAIN FATTY ACID TRANSPORT PROTEIN"/>
    <property type="match status" value="1"/>
</dbReference>
<comment type="subcellular location">
    <subcellularLocation>
        <location evidence="1">Cell membrane</location>
        <topology evidence="1">Multi-pass membrane protein</topology>
    </subcellularLocation>
    <subcellularLocation>
        <location evidence="13">Peroxisome membrane</location>
    </subcellularLocation>
</comment>
<dbReference type="InterPro" id="IPR045851">
    <property type="entry name" value="AMP-bd_C_sf"/>
</dbReference>
<dbReference type="Gene3D" id="3.40.50.12780">
    <property type="entry name" value="N-terminal domain of ligase-like"/>
    <property type="match status" value="1"/>
</dbReference>
<dbReference type="InterPro" id="IPR025110">
    <property type="entry name" value="AMP-bd_C"/>
</dbReference>
<evidence type="ECO:0000259" key="14">
    <source>
        <dbReference type="Pfam" id="PF00501"/>
    </source>
</evidence>
<dbReference type="NCBIfam" id="NF006134">
    <property type="entry name" value="PRK08279.1"/>
    <property type="match status" value="1"/>
</dbReference>
<dbReference type="SUPFAM" id="SSF56801">
    <property type="entry name" value="Acetyl-CoA synthetase-like"/>
    <property type="match status" value="1"/>
</dbReference>